<protein>
    <submittedName>
        <fullName evidence="2">Uncharacterized protein</fullName>
    </submittedName>
</protein>
<comment type="caution">
    <text evidence="2">The sequence shown here is derived from an EMBL/GenBank/DDBJ whole genome shotgun (WGS) entry which is preliminary data.</text>
</comment>
<evidence type="ECO:0000313" key="2">
    <source>
        <dbReference type="EMBL" id="MFC4869048.1"/>
    </source>
</evidence>
<feature type="region of interest" description="Disordered" evidence="1">
    <location>
        <begin position="1"/>
        <end position="25"/>
    </location>
</feature>
<feature type="compositionally biased region" description="Low complexity" evidence="1">
    <location>
        <begin position="136"/>
        <end position="156"/>
    </location>
</feature>
<sequence length="393" mass="36750">MPRTDRSRRGARVAAGVRTARGTSGMWPSARRWLVVAGLLSGAWFAGAACAAADESPVGGLTGSAASGQASQQGGSAAEAVQDLDPAASGGSSADGGSGRAAPGDSGDSAGGSGEGAAADGTGAQVVADGVDTPVSASVGSDADSGGASGSEASSDSDARADRRGPTSGSADSAQGGSATGRLTGAVTAVSEVSRDAGRTVPVSVAASGGSGPAAAVSAAAASEAAASSHGLPGFGVADLRPAGFGKAGVIPGLGLGKSAGPGAGSAADRTPDNFDPRPADRGTASAPADQGSVRAHPGSAAVADYADVAVYGGSAASDDDGSAQDDGGVDRPEPAAAVGSGANTLQPGGGMCAGYLPAADSAVPAAGALQRARQALADVPRDLGEQPTFSPD</sequence>
<accession>A0ABV9SRT2</accession>
<feature type="compositionally biased region" description="Low complexity" evidence="1">
    <location>
        <begin position="203"/>
        <end position="215"/>
    </location>
</feature>
<dbReference type="Proteomes" id="UP001595858">
    <property type="component" value="Unassembled WGS sequence"/>
</dbReference>
<reference evidence="3" key="1">
    <citation type="journal article" date="2019" name="Int. J. Syst. Evol. Microbiol.">
        <title>The Global Catalogue of Microorganisms (GCM) 10K type strain sequencing project: providing services to taxonomists for standard genome sequencing and annotation.</title>
        <authorList>
            <consortium name="The Broad Institute Genomics Platform"/>
            <consortium name="The Broad Institute Genome Sequencing Center for Infectious Disease"/>
            <person name="Wu L."/>
            <person name="Ma J."/>
        </authorList>
    </citation>
    <scope>NUCLEOTIDE SEQUENCE [LARGE SCALE GENOMIC DNA]</scope>
    <source>
        <strain evidence="3">CGMCC 4.7304</strain>
    </source>
</reference>
<evidence type="ECO:0000313" key="3">
    <source>
        <dbReference type="Proteomes" id="UP001595858"/>
    </source>
</evidence>
<feature type="region of interest" description="Disordered" evidence="1">
    <location>
        <begin position="258"/>
        <end position="300"/>
    </location>
</feature>
<gene>
    <name evidence="2" type="ORF">ACFPCZ_20635</name>
</gene>
<name>A0ABV9SRT2_9ACTN</name>
<feature type="compositionally biased region" description="Low complexity" evidence="1">
    <location>
        <begin position="63"/>
        <end position="78"/>
    </location>
</feature>
<feature type="compositionally biased region" description="Low complexity" evidence="1">
    <location>
        <begin position="168"/>
        <end position="181"/>
    </location>
</feature>
<proteinExistence type="predicted"/>
<evidence type="ECO:0000256" key="1">
    <source>
        <dbReference type="SAM" id="MobiDB-lite"/>
    </source>
</evidence>
<keyword evidence="3" id="KW-1185">Reference proteome</keyword>
<feature type="region of interest" description="Disordered" evidence="1">
    <location>
        <begin position="314"/>
        <end position="344"/>
    </location>
</feature>
<feature type="compositionally biased region" description="Basic and acidic residues" evidence="1">
    <location>
        <begin position="270"/>
        <end position="281"/>
    </location>
</feature>
<organism evidence="2 3">
    <name type="scientific">Streptomonospora arabica</name>
    <dbReference type="NCBI Taxonomy" id="412417"/>
    <lineage>
        <taxon>Bacteria</taxon>
        <taxon>Bacillati</taxon>
        <taxon>Actinomycetota</taxon>
        <taxon>Actinomycetes</taxon>
        <taxon>Streptosporangiales</taxon>
        <taxon>Nocardiopsidaceae</taxon>
        <taxon>Streptomonospora</taxon>
    </lineage>
</organism>
<feature type="compositionally biased region" description="Low complexity" evidence="1">
    <location>
        <begin position="12"/>
        <end position="23"/>
    </location>
</feature>
<dbReference type="EMBL" id="JBHSIY010000026">
    <property type="protein sequence ID" value="MFC4869048.1"/>
    <property type="molecule type" value="Genomic_DNA"/>
</dbReference>
<feature type="region of interest" description="Disordered" evidence="1">
    <location>
        <begin position="56"/>
        <end position="215"/>
    </location>
</feature>
<dbReference type="RefSeq" id="WP_344141284.1">
    <property type="nucleotide sequence ID" value="NZ_BAAAQI010000002.1"/>
</dbReference>